<sequence>MAVPEPSHTAYKYEPLAHREIRVVRLYPLTSDNQIHCEIERASIDEHPVYEALSYTWGNDTNNIPIQVGSGSVISVTENLFVALHALSPAESPRTIWIDALCINQDDLAEVSHEVSFMKDIYTRASRVFVWLGPAADNSDEVMDYIGTLDGEPDLLEHKKWVYADTSSWDWDACRPWQPLPVSSQSVDAFLCRSWFSRVWIQQEAAVNPNTVVLCGQKEVKWHQLSSLAWSYQKPSREGFAKDTLSNDGLASSLLVLNIQSYIYEDVPALLIDILRDTTFCGAKDPRDRIYAVQALAHDEDLEKLMLVPNYNESVVTVYTKLTERFLEVQGPFILCWAGRYHQDLRDLPSWVPDWTMVNNELPSINFKASGEAQAYHTVHNEDGLRILSARGVTVSSISALTDPTAIFVTYRDQMSERSIFESFRKHIDACMNLIQTQKGSSQLEDNKRALWRVLVGDNDRNWSRLPKDYGEDLDSFPAWLASFEEEQTPSKIPGAYMELIETMDIRGAFSRRRLAIDSKRHMCLVPRTTMMGDLIVIVAGLAIPLLARSSEKGRLEIIGECYVHDCMDGEAWSELASSTQDLLFC</sequence>
<name>A0A9W9T5B5_9EURO</name>
<dbReference type="InterPro" id="IPR010730">
    <property type="entry name" value="HET"/>
</dbReference>
<dbReference type="OrthoDB" id="4301841at2759"/>
<accession>A0A9W9T5B5</accession>
<dbReference type="EMBL" id="JAPQKP010000001">
    <property type="protein sequence ID" value="KAJ5210109.1"/>
    <property type="molecule type" value="Genomic_DNA"/>
</dbReference>
<feature type="domain" description="Heterokaryon incompatibility" evidence="1">
    <location>
        <begin position="50"/>
        <end position="204"/>
    </location>
</feature>
<dbReference type="AlphaFoldDB" id="A0A9W9T5B5"/>
<proteinExistence type="predicted"/>
<organism evidence="2 3">
    <name type="scientific">Penicillium cf. griseofulvum</name>
    <dbReference type="NCBI Taxonomy" id="2972120"/>
    <lineage>
        <taxon>Eukaryota</taxon>
        <taxon>Fungi</taxon>
        <taxon>Dikarya</taxon>
        <taxon>Ascomycota</taxon>
        <taxon>Pezizomycotina</taxon>
        <taxon>Eurotiomycetes</taxon>
        <taxon>Eurotiomycetidae</taxon>
        <taxon>Eurotiales</taxon>
        <taxon>Aspergillaceae</taxon>
        <taxon>Penicillium</taxon>
    </lineage>
</organism>
<reference evidence="2" key="2">
    <citation type="journal article" date="2023" name="IMA Fungus">
        <title>Comparative genomic study of the Penicillium genus elucidates a diverse pangenome and 15 lateral gene transfer events.</title>
        <authorList>
            <person name="Petersen C."/>
            <person name="Sorensen T."/>
            <person name="Nielsen M.R."/>
            <person name="Sondergaard T.E."/>
            <person name="Sorensen J.L."/>
            <person name="Fitzpatrick D.A."/>
            <person name="Frisvad J.C."/>
            <person name="Nielsen K.L."/>
        </authorList>
    </citation>
    <scope>NUCLEOTIDE SEQUENCE</scope>
    <source>
        <strain evidence="2">IBT 16849</strain>
    </source>
</reference>
<comment type="caution">
    <text evidence="2">The sequence shown here is derived from an EMBL/GenBank/DDBJ whole genome shotgun (WGS) entry which is preliminary data.</text>
</comment>
<dbReference type="Pfam" id="PF06985">
    <property type="entry name" value="HET"/>
    <property type="match status" value="1"/>
</dbReference>
<dbReference type="PANTHER" id="PTHR24148">
    <property type="entry name" value="ANKYRIN REPEAT DOMAIN-CONTAINING PROTEIN 39 HOMOLOG-RELATED"/>
    <property type="match status" value="1"/>
</dbReference>
<reference evidence="2" key="1">
    <citation type="submission" date="2022-11" db="EMBL/GenBank/DDBJ databases">
        <authorList>
            <person name="Petersen C."/>
        </authorList>
    </citation>
    <scope>NUCLEOTIDE SEQUENCE</scope>
    <source>
        <strain evidence="2">IBT 16849</strain>
    </source>
</reference>
<evidence type="ECO:0000313" key="2">
    <source>
        <dbReference type="EMBL" id="KAJ5210109.1"/>
    </source>
</evidence>
<protein>
    <recommendedName>
        <fullName evidence="1">Heterokaryon incompatibility domain-containing protein</fullName>
    </recommendedName>
</protein>
<dbReference type="Proteomes" id="UP001150879">
    <property type="component" value="Unassembled WGS sequence"/>
</dbReference>
<evidence type="ECO:0000313" key="3">
    <source>
        <dbReference type="Proteomes" id="UP001150879"/>
    </source>
</evidence>
<gene>
    <name evidence="2" type="ORF">N7472_000248</name>
</gene>
<dbReference type="PANTHER" id="PTHR24148:SF64">
    <property type="entry name" value="HETEROKARYON INCOMPATIBILITY DOMAIN-CONTAINING PROTEIN"/>
    <property type="match status" value="1"/>
</dbReference>
<keyword evidence="3" id="KW-1185">Reference proteome</keyword>
<evidence type="ECO:0000259" key="1">
    <source>
        <dbReference type="Pfam" id="PF06985"/>
    </source>
</evidence>
<dbReference type="InterPro" id="IPR052895">
    <property type="entry name" value="HetReg/Transcr_Mod"/>
</dbReference>